<reference evidence="6 7" key="1">
    <citation type="journal article" date="2014" name="BMC Genomics">
        <title>Genome sequencing of four Aureobasidium pullulans varieties: biotechnological potential, stress tolerance, and description of new species.</title>
        <authorList>
            <person name="Gostin Ar C."/>
            <person name="Ohm R.A."/>
            <person name="Kogej T."/>
            <person name="Sonjak S."/>
            <person name="Turk M."/>
            <person name="Zajc J."/>
            <person name="Zalar P."/>
            <person name="Grube M."/>
            <person name="Sun H."/>
            <person name="Han J."/>
            <person name="Sharma A."/>
            <person name="Chiniquy J."/>
            <person name="Ngan C.Y."/>
            <person name="Lipzen A."/>
            <person name="Barry K."/>
            <person name="Grigoriev I.V."/>
            <person name="Gunde-Cimerman N."/>
        </authorList>
    </citation>
    <scope>NUCLEOTIDE SEQUENCE [LARGE SCALE GENOMIC DNA]</scope>
    <source>
        <strain evidence="6 7">EXF-2481</strain>
    </source>
</reference>
<keyword evidence="4 5" id="KW-0472">Membrane</keyword>
<evidence type="ECO:0000313" key="6">
    <source>
        <dbReference type="EMBL" id="KEQ98102.1"/>
    </source>
</evidence>
<evidence type="ECO:0000256" key="4">
    <source>
        <dbReference type="ARBA" id="ARBA00023136"/>
    </source>
</evidence>
<evidence type="ECO:0000256" key="1">
    <source>
        <dbReference type="ARBA" id="ARBA00004141"/>
    </source>
</evidence>
<comment type="subcellular location">
    <subcellularLocation>
        <location evidence="1">Membrane</location>
        <topology evidence="1">Multi-pass membrane protein</topology>
    </subcellularLocation>
</comment>
<dbReference type="GO" id="GO:0016020">
    <property type="term" value="C:membrane"/>
    <property type="evidence" value="ECO:0007669"/>
    <property type="project" value="UniProtKB-SubCell"/>
</dbReference>
<gene>
    <name evidence="6" type="ORF">AUEXF2481DRAFT_468731</name>
</gene>
<evidence type="ECO:0000256" key="2">
    <source>
        <dbReference type="ARBA" id="ARBA00022692"/>
    </source>
</evidence>
<dbReference type="STRING" id="1043005.A0A074YVD6"/>
<proteinExistence type="predicted"/>
<evidence type="ECO:0000313" key="7">
    <source>
        <dbReference type="Proteomes" id="UP000030641"/>
    </source>
</evidence>
<evidence type="ECO:0000256" key="5">
    <source>
        <dbReference type="SAM" id="Phobius"/>
    </source>
</evidence>
<dbReference type="InterPro" id="IPR007568">
    <property type="entry name" value="RTA1"/>
</dbReference>
<dbReference type="HOGENOM" id="CLU_1354372_0_0_1"/>
<name>A0A074YVD6_AURSE</name>
<protein>
    <submittedName>
        <fullName evidence="6">Uncharacterized protein</fullName>
    </submittedName>
</protein>
<dbReference type="GeneID" id="25368205"/>
<keyword evidence="2 5" id="KW-0812">Transmembrane</keyword>
<dbReference type="OrthoDB" id="5384040at2759"/>
<keyword evidence="7" id="KW-1185">Reference proteome</keyword>
<dbReference type="Pfam" id="PF04479">
    <property type="entry name" value="RTA1"/>
    <property type="match status" value="1"/>
</dbReference>
<accession>A0A074YVD6</accession>
<keyword evidence="3 5" id="KW-1133">Transmembrane helix</keyword>
<organism evidence="6 7">
    <name type="scientific">Aureobasidium subglaciale (strain EXF-2481)</name>
    <name type="common">Aureobasidium pullulans var. subglaciale</name>
    <dbReference type="NCBI Taxonomy" id="1043005"/>
    <lineage>
        <taxon>Eukaryota</taxon>
        <taxon>Fungi</taxon>
        <taxon>Dikarya</taxon>
        <taxon>Ascomycota</taxon>
        <taxon>Pezizomycotina</taxon>
        <taxon>Dothideomycetes</taxon>
        <taxon>Dothideomycetidae</taxon>
        <taxon>Dothideales</taxon>
        <taxon>Saccotheciaceae</taxon>
        <taxon>Aureobasidium</taxon>
    </lineage>
</organism>
<dbReference type="RefSeq" id="XP_013347006.1">
    <property type="nucleotide sequence ID" value="XM_013491552.1"/>
</dbReference>
<dbReference type="Proteomes" id="UP000030641">
    <property type="component" value="Unassembled WGS sequence"/>
</dbReference>
<dbReference type="AlphaFoldDB" id="A0A074YVD6"/>
<dbReference type="InParanoid" id="A0A074YVD6"/>
<feature type="transmembrane region" description="Helical" evidence="5">
    <location>
        <begin position="16"/>
        <end position="38"/>
    </location>
</feature>
<dbReference type="EMBL" id="KL584752">
    <property type="protein sequence ID" value="KEQ98102.1"/>
    <property type="molecule type" value="Genomic_DNA"/>
</dbReference>
<sequence length="202" mass="22101">MVFARIVHFYSSTRKVLVFSPSILALIFVTLDIVSFVIQLVGGGMAGPGASVLCTNEGLEHLHGRNWHAGRLHYPVDLFLAWSTSFTASSSRQKYKDVRPRKSSVGGDGSPGRYTDAYWQSPSASSIAWQNSPLGLAQKTLFQAMSLSWTFWSRHQCGWPFLCGTSFILVTTSEVQTPRCHLRGCRVISAAAVANVAVTTAM</sequence>
<evidence type="ECO:0000256" key="3">
    <source>
        <dbReference type="ARBA" id="ARBA00022989"/>
    </source>
</evidence>